<accession>A0A2P6QDJ3</accession>
<keyword evidence="1" id="KW-0472">Membrane</keyword>
<feature type="transmembrane region" description="Helical" evidence="1">
    <location>
        <begin position="29"/>
        <end position="50"/>
    </location>
</feature>
<protein>
    <submittedName>
        <fullName evidence="2">Uncharacterized protein</fullName>
    </submittedName>
</protein>
<name>A0A2P6QDJ3_ROSCH</name>
<comment type="caution">
    <text evidence="2">The sequence shown here is derived from an EMBL/GenBank/DDBJ whole genome shotgun (WGS) entry which is preliminary data.</text>
</comment>
<proteinExistence type="predicted"/>
<keyword evidence="3" id="KW-1185">Reference proteome</keyword>
<organism evidence="2 3">
    <name type="scientific">Rosa chinensis</name>
    <name type="common">China rose</name>
    <dbReference type="NCBI Taxonomy" id="74649"/>
    <lineage>
        <taxon>Eukaryota</taxon>
        <taxon>Viridiplantae</taxon>
        <taxon>Streptophyta</taxon>
        <taxon>Embryophyta</taxon>
        <taxon>Tracheophyta</taxon>
        <taxon>Spermatophyta</taxon>
        <taxon>Magnoliopsida</taxon>
        <taxon>eudicotyledons</taxon>
        <taxon>Gunneridae</taxon>
        <taxon>Pentapetalae</taxon>
        <taxon>rosids</taxon>
        <taxon>fabids</taxon>
        <taxon>Rosales</taxon>
        <taxon>Rosaceae</taxon>
        <taxon>Rosoideae</taxon>
        <taxon>Rosoideae incertae sedis</taxon>
        <taxon>Rosa</taxon>
    </lineage>
</organism>
<reference evidence="2 3" key="1">
    <citation type="journal article" date="2018" name="Nat. Genet.">
        <title>The Rosa genome provides new insights in the design of modern roses.</title>
        <authorList>
            <person name="Bendahmane M."/>
        </authorList>
    </citation>
    <scope>NUCLEOTIDE SEQUENCE [LARGE SCALE GENOMIC DNA]</scope>
    <source>
        <strain evidence="3">cv. Old Blush</strain>
    </source>
</reference>
<evidence type="ECO:0000313" key="3">
    <source>
        <dbReference type="Proteomes" id="UP000238479"/>
    </source>
</evidence>
<keyword evidence="1" id="KW-0812">Transmembrane</keyword>
<gene>
    <name evidence="2" type="ORF">RchiOBHm_Chr5g0044131</name>
</gene>
<sequence>MHALGAGGHGGFWGWDSLPKKTHNKESDLIVLGFRFLGSFPLWILIWKLVVVSFQVKYSQELDNYTKCLLV</sequence>
<keyword evidence="1" id="KW-1133">Transmembrane helix</keyword>
<evidence type="ECO:0000313" key="2">
    <source>
        <dbReference type="EMBL" id="PRQ32234.1"/>
    </source>
</evidence>
<dbReference type="EMBL" id="PDCK01000043">
    <property type="protein sequence ID" value="PRQ32234.1"/>
    <property type="molecule type" value="Genomic_DNA"/>
</dbReference>
<evidence type="ECO:0000256" key="1">
    <source>
        <dbReference type="SAM" id="Phobius"/>
    </source>
</evidence>
<dbReference type="Gramene" id="PRQ32234">
    <property type="protein sequence ID" value="PRQ32234"/>
    <property type="gene ID" value="RchiOBHm_Chr5g0044131"/>
</dbReference>
<dbReference type="AlphaFoldDB" id="A0A2P6QDJ3"/>
<dbReference type="Proteomes" id="UP000238479">
    <property type="component" value="Chromosome 5"/>
</dbReference>